<reference evidence="2" key="1">
    <citation type="submission" date="2019-08" db="EMBL/GenBank/DDBJ databases">
        <title>The improved chromosome-level genome for the pearl oyster Pinctada fucata martensii using PacBio sequencing and Hi-C.</title>
        <authorList>
            <person name="Zheng Z."/>
        </authorList>
    </citation>
    <scope>NUCLEOTIDE SEQUENCE</scope>
    <source>
        <strain evidence="2">ZZ-2019</strain>
        <tissue evidence="2">Adductor muscle</tissue>
    </source>
</reference>
<dbReference type="AlphaFoldDB" id="A0AA88XSN5"/>
<organism evidence="2 3">
    <name type="scientific">Pinctada imbricata</name>
    <name type="common">Atlantic pearl-oyster</name>
    <name type="synonym">Pinctada martensii</name>
    <dbReference type="NCBI Taxonomy" id="66713"/>
    <lineage>
        <taxon>Eukaryota</taxon>
        <taxon>Metazoa</taxon>
        <taxon>Spiralia</taxon>
        <taxon>Lophotrochozoa</taxon>
        <taxon>Mollusca</taxon>
        <taxon>Bivalvia</taxon>
        <taxon>Autobranchia</taxon>
        <taxon>Pteriomorphia</taxon>
        <taxon>Pterioida</taxon>
        <taxon>Pterioidea</taxon>
        <taxon>Pteriidae</taxon>
        <taxon>Pinctada</taxon>
    </lineage>
</organism>
<feature type="domain" description="Reverse transcriptase" evidence="1">
    <location>
        <begin position="1"/>
        <end position="83"/>
    </location>
</feature>
<accession>A0AA88XSN5</accession>
<evidence type="ECO:0000259" key="1">
    <source>
        <dbReference type="PROSITE" id="PS50878"/>
    </source>
</evidence>
<dbReference type="InterPro" id="IPR000477">
    <property type="entry name" value="RT_dom"/>
</dbReference>
<dbReference type="Pfam" id="PF00078">
    <property type="entry name" value="RVT_1"/>
    <property type="match status" value="1"/>
</dbReference>
<dbReference type="SUPFAM" id="SSF56672">
    <property type="entry name" value="DNA/RNA polymerases"/>
    <property type="match status" value="1"/>
</dbReference>
<dbReference type="Gene3D" id="3.30.70.270">
    <property type="match status" value="1"/>
</dbReference>
<evidence type="ECO:0000313" key="2">
    <source>
        <dbReference type="EMBL" id="KAK3090974.1"/>
    </source>
</evidence>
<sequence length="506" mass="58193">MGLASSPRIFTKLMKPVFSTLRKRGHANVAYIDDTLLISDNESECRENVKATTELLDRLGLTINIEKSVFQPTQCIQFLGFEINSKTMTVSLTQDRINSIKLMCHNILKKKTITLRQFAQIIGKFVASEPGVLYAPLYYKTLEIEKDRLLKANSGNFEAIVIVNNCIRDNLQWWIDNVDKHPKFITCEKPFLTIKTDSSLSGWGAVNDNNGECIQGVWDEHEKREHINYLELKAGLLAIKTFCEPLRKCHVRVFLDNTVSVAYINRMGGKITNLNSLTKTIWQFCAEREIWLSACHLPGVENVEADFLSRNRNSDMEWKLHTHVFKRIIDIYGKCDIDLFASGLNYQFKPYASYEPDKEAAVIDAFSIQWSDIKAYVFCPFSLLGRVLQKITVDQAEAIVIAPIWSTQTWFPQMLQMICEPSFILPNLPDLLYLPNNLDVRHPLRKMRLGVFRVSGRRSKTEDYQRKQEKFSCHPGGIPLKNSIGHIKRNGCHFVTKDKLIYLKQM</sequence>
<dbReference type="InterPro" id="IPR043502">
    <property type="entry name" value="DNA/RNA_pol_sf"/>
</dbReference>
<gene>
    <name evidence="2" type="ORF">FSP39_016137</name>
</gene>
<evidence type="ECO:0000313" key="3">
    <source>
        <dbReference type="Proteomes" id="UP001186944"/>
    </source>
</evidence>
<dbReference type="InterPro" id="IPR043128">
    <property type="entry name" value="Rev_trsase/Diguanyl_cyclase"/>
</dbReference>
<proteinExistence type="predicted"/>
<dbReference type="PROSITE" id="PS50878">
    <property type="entry name" value="RT_POL"/>
    <property type="match status" value="1"/>
</dbReference>
<name>A0AA88XSN5_PINIB</name>
<protein>
    <recommendedName>
        <fullName evidence="1">Reverse transcriptase domain-containing protein</fullName>
    </recommendedName>
</protein>
<keyword evidence="3" id="KW-1185">Reference proteome</keyword>
<comment type="caution">
    <text evidence="2">The sequence shown here is derived from an EMBL/GenBank/DDBJ whole genome shotgun (WGS) entry which is preliminary data.</text>
</comment>
<dbReference type="PANTHER" id="PTHR33050">
    <property type="entry name" value="REVERSE TRANSCRIPTASE DOMAIN-CONTAINING PROTEIN"/>
    <property type="match status" value="1"/>
</dbReference>
<dbReference type="PANTHER" id="PTHR33050:SF7">
    <property type="entry name" value="RIBONUCLEASE H"/>
    <property type="match status" value="1"/>
</dbReference>
<dbReference type="InterPro" id="IPR052055">
    <property type="entry name" value="Hepadnavirus_pol/RT"/>
</dbReference>
<dbReference type="CDD" id="cd09275">
    <property type="entry name" value="RNase_HI_RT_DIRS1"/>
    <property type="match status" value="1"/>
</dbReference>
<dbReference type="EMBL" id="VSWD01000010">
    <property type="protein sequence ID" value="KAK3090974.1"/>
    <property type="molecule type" value="Genomic_DNA"/>
</dbReference>
<dbReference type="Proteomes" id="UP001186944">
    <property type="component" value="Unassembled WGS sequence"/>
</dbReference>